<dbReference type="GO" id="GO:0042761">
    <property type="term" value="P:very long-chain fatty acid biosynthetic process"/>
    <property type="evidence" value="ECO:0007669"/>
    <property type="project" value="TreeGrafter"/>
</dbReference>
<evidence type="ECO:0000256" key="17">
    <source>
        <dbReference type="SAM" id="Phobius"/>
    </source>
</evidence>
<keyword evidence="11" id="KW-0560">Oxidoreductase</keyword>
<reference evidence="19 20" key="1">
    <citation type="submission" date="2020-04" db="EMBL/GenBank/DDBJ databases">
        <authorList>
            <person name="Laetsch R D."/>
            <person name="Stevens L."/>
            <person name="Kumar S."/>
            <person name="Blaxter L. M."/>
        </authorList>
    </citation>
    <scope>NUCLEOTIDE SEQUENCE [LARGE SCALE GENOMIC DNA]</scope>
</reference>
<dbReference type="EC" id="1.3.1.93" evidence="4"/>
<dbReference type="PANTHER" id="PTHR10556:SF28">
    <property type="entry name" value="VERY-LONG-CHAIN ENOYL-COA REDUCTASE"/>
    <property type="match status" value="1"/>
</dbReference>
<dbReference type="FunFam" id="1.20.120.1630:FF:000010">
    <property type="entry name" value="Steroid alpha reductase family protein"/>
    <property type="match status" value="1"/>
</dbReference>
<comment type="catalytic activity">
    <reaction evidence="15">
        <text>a very-long-chain 2,3-saturated fatty acyl-CoA + NADP(+) = a very-long-chain (2E)-enoyl-CoA + NADPH + H(+)</text>
        <dbReference type="Rhea" id="RHEA:14473"/>
        <dbReference type="ChEBI" id="CHEBI:15378"/>
        <dbReference type="ChEBI" id="CHEBI:57783"/>
        <dbReference type="ChEBI" id="CHEBI:58349"/>
        <dbReference type="ChEBI" id="CHEBI:83724"/>
        <dbReference type="ChEBI" id="CHEBI:83728"/>
        <dbReference type="EC" id="1.3.1.93"/>
    </reaction>
</comment>
<dbReference type="InterPro" id="IPR029071">
    <property type="entry name" value="Ubiquitin-like_domsf"/>
</dbReference>
<comment type="pathway">
    <text evidence="2">Lipid metabolism; fatty acid biosynthesis.</text>
</comment>
<dbReference type="Proteomes" id="UP000494206">
    <property type="component" value="Unassembled WGS sequence"/>
</dbReference>
<evidence type="ECO:0000256" key="5">
    <source>
        <dbReference type="ARBA" id="ARBA00022516"/>
    </source>
</evidence>
<dbReference type="CDD" id="cd01801">
    <property type="entry name" value="Ubl_TECR_like"/>
    <property type="match status" value="1"/>
</dbReference>
<keyword evidence="14" id="KW-0275">Fatty acid biosynthesis</keyword>
<dbReference type="OrthoDB" id="540503at2759"/>
<evidence type="ECO:0000256" key="10">
    <source>
        <dbReference type="ARBA" id="ARBA00022989"/>
    </source>
</evidence>
<protein>
    <recommendedName>
        <fullName evidence="4">very-long-chain enoyl-CoA reductase</fullName>
        <ecNumber evidence="4">1.3.1.93</ecNumber>
    </recommendedName>
</protein>
<dbReference type="FunFam" id="3.10.20.90:FF:000131">
    <property type="entry name" value="trans-2,3-enoyl-CoA reductase-like"/>
    <property type="match status" value="1"/>
</dbReference>
<evidence type="ECO:0000256" key="8">
    <source>
        <dbReference type="ARBA" id="ARBA00022832"/>
    </source>
</evidence>
<sequence length="308" mass="35262">MSDILEVYDSKRTDRLLVTLENITGSETIATIKTRISQKKAALTVERQSLRLEPKGKALDNDKKLSDLGLSSPKAVLYIKDLGPQIAWKTVFLAEYAGPLLVYPIFYLRPSFIYGGDASKAAVHPAIFYALIAWTFHYAKRLFETQFVHRFGNSTMPLFNLFKNCSYYWGFAAFVAYFVNHPQFTPPLFGDLQVYLGLIGFVIAEFGNLSIHILLRNLRPAGTRERRIPKPDGNPLSLLFNYVSCPNYTYEVLSWICFSIMVQSFPALLFTAAGFFQMMIWAKGKHRNYLKEFPDYPKQRKAIVPFFI</sequence>
<keyword evidence="10 17" id="KW-1133">Transmembrane helix</keyword>
<comment type="caution">
    <text evidence="19">The sequence shown here is derived from an EMBL/GenBank/DDBJ whole genome shotgun (WGS) entry which is preliminary data.</text>
</comment>
<evidence type="ECO:0000313" key="19">
    <source>
        <dbReference type="EMBL" id="CAB3405229.1"/>
    </source>
</evidence>
<evidence type="ECO:0000256" key="12">
    <source>
        <dbReference type="ARBA" id="ARBA00023098"/>
    </source>
</evidence>
<dbReference type="SUPFAM" id="SSF54236">
    <property type="entry name" value="Ubiquitin-like"/>
    <property type="match status" value="1"/>
</dbReference>
<dbReference type="PANTHER" id="PTHR10556">
    <property type="entry name" value="3-OXO-5-ALPHA-STEROID 4-DEHYDROGENASE"/>
    <property type="match status" value="1"/>
</dbReference>
<dbReference type="GO" id="GO:0102758">
    <property type="term" value="F:very-long-chain enoyl-CoA reductase activity"/>
    <property type="evidence" value="ECO:0007669"/>
    <property type="project" value="UniProtKB-EC"/>
</dbReference>
<dbReference type="GO" id="GO:0005789">
    <property type="term" value="C:endoplasmic reticulum membrane"/>
    <property type="evidence" value="ECO:0007669"/>
    <property type="project" value="UniProtKB-SubCell"/>
</dbReference>
<evidence type="ECO:0000256" key="15">
    <source>
        <dbReference type="ARBA" id="ARBA00051495"/>
    </source>
</evidence>
<feature type="transmembrane region" description="Helical" evidence="17">
    <location>
        <begin position="86"/>
        <end position="106"/>
    </location>
</feature>
<evidence type="ECO:0000256" key="4">
    <source>
        <dbReference type="ARBA" id="ARBA00012530"/>
    </source>
</evidence>
<evidence type="ECO:0000256" key="11">
    <source>
        <dbReference type="ARBA" id="ARBA00023002"/>
    </source>
</evidence>
<feature type="transmembrane region" description="Helical" evidence="17">
    <location>
        <begin position="192"/>
        <end position="215"/>
    </location>
</feature>
<comment type="similarity">
    <text evidence="3">Belongs to the steroid 5-alpha reductase family.</text>
</comment>
<evidence type="ECO:0000256" key="16">
    <source>
        <dbReference type="ARBA" id="ARBA00058640"/>
    </source>
</evidence>
<dbReference type="Pfam" id="PF21696">
    <property type="entry name" value="TECR_N"/>
    <property type="match status" value="1"/>
</dbReference>
<feature type="transmembrane region" description="Helical" evidence="17">
    <location>
        <begin position="121"/>
        <end position="139"/>
    </location>
</feature>
<evidence type="ECO:0000256" key="2">
    <source>
        <dbReference type="ARBA" id="ARBA00005194"/>
    </source>
</evidence>
<gene>
    <name evidence="19" type="ORF">CBOVIS_LOCUS7454</name>
</gene>
<evidence type="ECO:0000313" key="20">
    <source>
        <dbReference type="Proteomes" id="UP000494206"/>
    </source>
</evidence>
<name>A0A8S1ET74_9PELO</name>
<evidence type="ECO:0000256" key="3">
    <source>
        <dbReference type="ARBA" id="ARBA00007742"/>
    </source>
</evidence>
<keyword evidence="12" id="KW-0443">Lipid metabolism</keyword>
<dbReference type="Gene3D" id="1.20.120.1630">
    <property type="match status" value="1"/>
</dbReference>
<dbReference type="InterPro" id="IPR049127">
    <property type="entry name" value="TECR-like_N"/>
</dbReference>
<evidence type="ECO:0000256" key="9">
    <source>
        <dbReference type="ARBA" id="ARBA00022857"/>
    </source>
</evidence>
<evidence type="ECO:0000256" key="14">
    <source>
        <dbReference type="ARBA" id="ARBA00023160"/>
    </source>
</evidence>
<feature type="domain" description="Ubiquitin-like" evidence="18">
    <location>
        <begin position="22"/>
        <end position="79"/>
    </location>
</feature>
<dbReference type="PROSITE" id="PS50244">
    <property type="entry name" value="S5A_REDUCTASE"/>
    <property type="match status" value="1"/>
</dbReference>
<dbReference type="InterPro" id="IPR039357">
    <property type="entry name" value="SRD5A/TECR"/>
</dbReference>
<keyword evidence="20" id="KW-1185">Reference proteome</keyword>
<keyword evidence="9" id="KW-0521">NADP</keyword>
<evidence type="ECO:0000256" key="13">
    <source>
        <dbReference type="ARBA" id="ARBA00023136"/>
    </source>
</evidence>
<evidence type="ECO:0000256" key="7">
    <source>
        <dbReference type="ARBA" id="ARBA00022824"/>
    </source>
</evidence>
<feature type="transmembrane region" description="Helical" evidence="17">
    <location>
        <begin position="160"/>
        <end position="180"/>
    </location>
</feature>
<evidence type="ECO:0000256" key="1">
    <source>
        <dbReference type="ARBA" id="ARBA00004477"/>
    </source>
</evidence>
<dbReference type="InterPro" id="IPR000626">
    <property type="entry name" value="Ubiquitin-like_dom"/>
</dbReference>
<feature type="transmembrane region" description="Helical" evidence="17">
    <location>
        <begin position="262"/>
        <end position="282"/>
    </location>
</feature>
<comment type="function">
    <text evidence="16">Catalyzes the last of the four reactions of the long-chain fatty acids elongation cycle. This endoplasmic reticulum-bound enzymatic process, allows the addition of 2 carbons to the chain of long- and very long-chain fatty acids/VLCFAs per cycle. This enzyme reduces the trans-2,3-enoyl-CoA fatty acid intermediate to an acyl-CoA that can be further elongated by entering a new cycle of elongation. Thereby, it participates in the production of VLCFAs of different chain lengths that are involved in multiple biological processes as precursors of membrane lipids and lipid mediators.</text>
</comment>
<keyword evidence="8" id="KW-0276">Fatty acid metabolism</keyword>
<accession>A0A8S1ET74</accession>
<dbReference type="InterPro" id="IPR001104">
    <property type="entry name" value="3-oxo-5_a-steroid_4-DH_C"/>
</dbReference>
<dbReference type="AlphaFoldDB" id="A0A8S1ET74"/>
<proteinExistence type="inferred from homology"/>
<keyword evidence="6 17" id="KW-0812">Transmembrane</keyword>
<evidence type="ECO:0000259" key="18">
    <source>
        <dbReference type="PROSITE" id="PS50053"/>
    </source>
</evidence>
<keyword evidence="7" id="KW-0256">Endoplasmic reticulum</keyword>
<keyword evidence="5" id="KW-0444">Lipid biosynthesis</keyword>
<dbReference type="EMBL" id="CADEPM010000004">
    <property type="protein sequence ID" value="CAB3405229.1"/>
    <property type="molecule type" value="Genomic_DNA"/>
</dbReference>
<dbReference type="PROSITE" id="PS50053">
    <property type="entry name" value="UBIQUITIN_2"/>
    <property type="match status" value="1"/>
</dbReference>
<dbReference type="Pfam" id="PF02544">
    <property type="entry name" value="Steroid_dh"/>
    <property type="match status" value="1"/>
</dbReference>
<comment type="subcellular location">
    <subcellularLocation>
        <location evidence="1">Endoplasmic reticulum membrane</location>
        <topology evidence="1">Multi-pass membrane protein</topology>
    </subcellularLocation>
</comment>
<dbReference type="Gene3D" id="3.10.20.90">
    <property type="entry name" value="Phosphatidylinositol 3-kinase Catalytic Subunit, Chain A, domain 1"/>
    <property type="match status" value="1"/>
</dbReference>
<organism evidence="19 20">
    <name type="scientific">Caenorhabditis bovis</name>
    <dbReference type="NCBI Taxonomy" id="2654633"/>
    <lineage>
        <taxon>Eukaryota</taxon>
        <taxon>Metazoa</taxon>
        <taxon>Ecdysozoa</taxon>
        <taxon>Nematoda</taxon>
        <taxon>Chromadorea</taxon>
        <taxon>Rhabditida</taxon>
        <taxon>Rhabditina</taxon>
        <taxon>Rhabditomorpha</taxon>
        <taxon>Rhabditoidea</taxon>
        <taxon>Rhabditidae</taxon>
        <taxon>Peloderinae</taxon>
        <taxon>Caenorhabditis</taxon>
    </lineage>
</organism>
<evidence type="ECO:0000256" key="6">
    <source>
        <dbReference type="ARBA" id="ARBA00022692"/>
    </source>
</evidence>
<keyword evidence="13 17" id="KW-0472">Membrane</keyword>